<dbReference type="Gene3D" id="3.40.50.1820">
    <property type="entry name" value="alpha/beta hydrolase"/>
    <property type="match status" value="1"/>
</dbReference>
<evidence type="ECO:0000259" key="2">
    <source>
        <dbReference type="Pfam" id="PF20434"/>
    </source>
</evidence>
<comment type="caution">
    <text evidence="3">The sequence shown here is derived from an EMBL/GenBank/DDBJ whole genome shotgun (WGS) entry which is preliminary data.</text>
</comment>
<evidence type="ECO:0000313" key="4">
    <source>
        <dbReference type="Proteomes" id="UP000620124"/>
    </source>
</evidence>
<protein>
    <submittedName>
        <fullName evidence="3">Esterase lipase thioesterase family protein</fullName>
    </submittedName>
</protein>
<dbReference type="InterPro" id="IPR029058">
    <property type="entry name" value="AB_hydrolase_fold"/>
</dbReference>
<gene>
    <name evidence="3" type="ORF">MVEN_02300600</name>
</gene>
<dbReference type="OrthoDB" id="433474at2759"/>
<dbReference type="InterPro" id="IPR049492">
    <property type="entry name" value="BD-FAE-like_dom"/>
</dbReference>
<accession>A0A8H6X648</accession>
<name>A0A8H6X648_9AGAR</name>
<dbReference type="GO" id="GO:0016787">
    <property type="term" value="F:hydrolase activity"/>
    <property type="evidence" value="ECO:0007669"/>
    <property type="project" value="UniProtKB-KW"/>
</dbReference>
<keyword evidence="1" id="KW-0378">Hydrolase</keyword>
<evidence type="ECO:0000313" key="3">
    <source>
        <dbReference type="EMBL" id="KAF7334699.1"/>
    </source>
</evidence>
<dbReference type="SUPFAM" id="SSF53474">
    <property type="entry name" value="alpha/beta-Hydrolases"/>
    <property type="match status" value="1"/>
</dbReference>
<dbReference type="AlphaFoldDB" id="A0A8H6X648"/>
<dbReference type="Proteomes" id="UP000620124">
    <property type="component" value="Unassembled WGS sequence"/>
</dbReference>
<evidence type="ECO:0000256" key="1">
    <source>
        <dbReference type="ARBA" id="ARBA00022801"/>
    </source>
</evidence>
<proteinExistence type="predicted"/>
<feature type="domain" description="BD-FAE-like" evidence="2">
    <location>
        <begin position="51"/>
        <end position="154"/>
    </location>
</feature>
<dbReference type="EMBL" id="JACAZI010000026">
    <property type="protein sequence ID" value="KAF7334699.1"/>
    <property type="molecule type" value="Genomic_DNA"/>
</dbReference>
<keyword evidence="4" id="KW-1185">Reference proteome</keyword>
<dbReference type="PANTHER" id="PTHR48081">
    <property type="entry name" value="AB HYDROLASE SUPERFAMILY PROTEIN C4A8.06C"/>
    <property type="match status" value="1"/>
</dbReference>
<organism evidence="3 4">
    <name type="scientific">Mycena venus</name>
    <dbReference type="NCBI Taxonomy" id="2733690"/>
    <lineage>
        <taxon>Eukaryota</taxon>
        <taxon>Fungi</taxon>
        <taxon>Dikarya</taxon>
        <taxon>Basidiomycota</taxon>
        <taxon>Agaricomycotina</taxon>
        <taxon>Agaricomycetes</taxon>
        <taxon>Agaricomycetidae</taxon>
        <taxon>Agaricales</taxon>
        <taxon>Marasmiineae</taxon>
        <taxon>Mycenaceae</taxon>
        <taxon>Mycena</taxon>
    </lineage>
</organism>
<dbReference type="InterPro" id="IPR050300">
    <property type="entry name" value="GDXG_lipolytic_enzyme"/>
</dbReference>
<sequence length="306" mass="33233">MDAVAQMQETGITAVFFPTLSAFIPLHEPNRDNITRGRRSFQYGATDRHQLDVYYPPNTGKKHPMLFYVYGGFVHGQRTRPAPADLIYGNLGTYFAAHGFVTLIPDYRLAPGTTYPGPAHDLRDALAWAVSNPHLLGPNADTASIFLLGHSSGGVHILTFLFEPAVLAGRPELRAHVKGAIIASALFHFNSEGMDTRLRDHVNAYYASPEAAAVQSPLALLRGASDAVITALPALALITCARDPEWLKFDLSDSYEALGRRIAESRKVGPKKIVAEGHNHISLPLALGTGQGEGWAEDVLAWMEGL</sequence>
<reference evidence="3" key="1">
    <citation type="submission" date="2020-05" db="EMBL/GenBank/DDBJ databases">
        <title>Mycena genomes resolve the evolution of fungal bioluminescence.</title>
        <authorList>
            <person name="Tsai I.J."/>
        </authorList>
    </citation>
    <scope>NUCLEOTIDE SEQUENCE</scope>
    <source>
        <strain evidence="3">CCC161011</strain>
    </source>
</reference>
<dbReference type="Pfam" id="PF20434">
    <property type="entry name" value="BD-FAE"/>
    <property type="match status" value="1"/>
</dbReference>